<dbReference type="SUPFAM" id="SSF102198">
    <property type="entry name" value="Putative cyclase"/>
    <property type="match status" value="1"/>
</dbReference>
<dbReference type="InterPro" id="IPR007325">
    <property type="entry name" value="KFase/CYL"/>
</dbReference>
<dbReference type="Pfam" id="PF04199">
    <property type="entry name" value="Cyclase"/>
    <property type="match status" value="1"/>
</dbReference>
<protein>
    <submittedName>
        <fullName evidence="1">Cyclase family protein</fullName>
    </submittedName>
</protein>
<dbReference type="InterPro" id="IPR037175">
    <property type="entry name" value="KFase_sf"/>
</dbReference>
<dbReference type="Proteomes" id="UP000752292">
    <property type="component" value="Unassembled WGS sequence"/>
</dbReference>
<dbReference type="PANTHER" id="PTHR31118">
    <property type="entry name" value="CYCLASE-LIKE PROTEIN 2"/>
    <property type="match status" value="1"/>
</dbReference>
<name>A0A933E8B7_UNCTE</name>
<gene>
    <name evidence="1" type="ORF">HY618_07590</name>
</gene>
<evidence type="ECO:0000313" key="1">
    <source>
        <dbReference type="EMBL" id="MBI4252307.1"/>
    </source>
</evidence>
<dbReference type="GO" id="GO:0019441">
    <property type="term" value="P:L-tryptophan catabolic process to kynurenine"/>
    <property type="evidence" value="ECO:0007669"/>
    <property type="project" value="InterPro"/>
</dbReference>
<accession>A0A933E8B7</accession>
<dbReference type="GO" id="GO:0004061">
    <property type="term" value="F:arylformamidase activity"/>
    <property type="evidence" value="ECO:0007669"/>
    <property type="project" value="InterPro"/>
</dbReference>
<dbReference type="EMBL" id="JACQRX010000330">
    <property type="protein sequence ID" value="MBI4252307.1"/>
    <property type="molecule type" value="Genomic_DNA"/>
</dbReference>
<reference evidence="1" key="1">
    <citation type="submission" date="2020-07" db="EMBL/GenBank/DDBJ databases">
        <title>Huge and variable diversity of episymbiotic CPR bacteria and DPANN archaea in groundwater ecosystems.</title>
        <authorList>
            <person name="He C.Y."/>
            <person name="Keren R."/>
            <person name="Whittaker M."/>
            <person name="Farag I.F."/>
            <person name="Doudna J."/>
            <person name="Cate J.H.D."/>
            <person name="Banfield J.F."/>
        </authorList>
    </citation>
    <scope>NUCLEOTIDE SEQUENCE</scope>
    <source>
        <strain evidence="1">NC_groundwater_1370_Ag_S-0.2um_69_93</strain>
    </source>
</reference>
<comment type="caution">
    <text evidence="1">The sequence shown here is derived from an EMBL/GenBank/DDBJ whole genome shotgun (WGS) entry which is preliminary data.</text>
</comment>
<organism evidence="1 2">
    <name type="scientific">Tectimicrobiota bacterium</name>
    <dbReference type="NCBI Taxonomy" id="2528274"/>
    <lineage>
        <taxon>Bacteria</taxon>
        <taxon>Pseudomonadati</taxon>
        <taxon>Nitrospinota/Tectimicrobiota group</taxon>
        <taxon>Candidatus Tectimicrobiota</taxon>
    </lineage>
</organism>
<evidence type="ECO:0000313" key="2">
    <source>
        <dbReference type="Proteomes" id="UP000752292"/>
    </source>
</evidence>
<dbReference type="AlphaFoldDB" id="A0A933E8B7"/>
<proteinExistence type="predicted"/>
<sequence length="223" mass="24870">MPRYIDISCEIKSGVPIPPGVPQKVKHTTAYRGPYSQHWQATWLEISAHTGTHVDSPLHVVKGAPTIGAIDFQLYMGEAVMLDLTSMGKANAVIKASHLEKHQKKCRPGDIIVVRTDWGRKMFGKIEYYTESPYIDVSAARWLVARKPKAIAFDFFEEYDARRTDFDSTEFKVHHVMLGAGVVLIEGLDNLDKVGTERFFMMALPVKIADAEAAPARAIAIVD</sequence>
<dbReference type="PANTHER" id="PTHR31118:SF32">
    <property type="entry name" value="KYNURENINE FORMAMIDASE"/>
    <property type="match status" value="1"/>
</dbReference>
<dbReference type="Gene3D" id="3.50.30.50">
    <property type="entry name" value="Putative cyclase"/>
    <property type="match status" value="1"/>
</dbReference>